<feature type="compositionally biased region" description="Basic and acidic residues" evidence="17">
    <location>
        <begin position="49"/>
        <end position="58"/>
    </location>
</feature>
<dbReference type="GO" id="GO:0043001">
    <property type="term" value="P:Golgi to plasma membrane protein transport"/>
    <property type="evidence" value="ECO:0007669"/>
    <property type="project" value="TreeGrafter"/>
</dbReference>
<dbReference type="SMART" id="SM00516">
    <property type="entry name" value="SEC14"/>
    <property type="match status" value="1"/>
</dbReference>
<dbReference type="GO" id="GO:0046872">
    <property type="term" value="F:metal ion binding"/>
    <property type="evidence" value="ECO:0007669"/>
    <property type="project" value="UniProtKB-KW"/>
</dbReference>
<dbReference type="GO" id="GO:0005829">
    <property type="term" value="C:cytosol"/>
    <property type="evidence" value="ECO:0007669"/>
    <property type="project" value="TreeGrafter"/>
</dbReference>
<comment type="catalytic activity">
    <reaction evidence="14">
        <text>a 1,2-diacyl-sn-glycero-3-phospho-(1D-myo-inositol)(in) = a 1,2-diacyl-sn-glycero-3-phospho-(1D-myo-inositol)(out)</text>
        <dbReference type="Rhea" id="RHEA:38691"/>
        <dbReference type="ChEBI" id="CHEBI:57880"/>
    </reaction>
    <physiologicalReaction direction="left-to-right" evidence="14">
        <dbReference type="Rhea" id="RHEA:38692"/>
    </physiologicalReaction>
</comment>
<comment type="function">
    <text evidence="15">Non-classical phosphatidylinositol (PtdIns) transfer protein (PITP), which exhibits PtdIns-binding/transfer activity in the absence of detectable PtdCho-binding/transfer activity. Regulates PtdIns(4,5)P2 homeostasis at the plasma membrane. Heme-binding protein that may play a role in organic oxidant-induced stress responses.</text>
</comment>
<feature type="region of interest" description="Disordered" evidence="17">
    <location>
        <begin position="1"/>
        <end position="125"/>
    </location>
</feature>
<keyword evidence="20" id="KW-1185">Reference proteome</keyword>
<dbReference type="SUPFAM" id="SSF46938">
    <property type="entry name" value="CRAL/TRIO N-terminal domain"/>
    <property type="match status" value="1"/>
</dbReference>
<dbReference type="OrthoDB" id="75724at2759"/>
<evidence type="ECO:0000256" key="4">
    <source>
        <dbReference type="ARBA" id="ARBA00018320"/>
    </source>
</evidence>
<organism evidence="19 20">
    <name type="scientific">Schizophyllum amplum</name>
    <dbReference type="NCBI Taxonomy" id="97359"/>
    <lineage>
        <taxon>Eukaryota</taxon>
        <taxon>Fungi</taxon>
        <taxon>Dikarya</taxon>
        <taxon>Basidiomycota</taxon>
        <taxon>Agaricomycotina</taxon>
        <taxon>Agaricomycetes</taxon>
        <taxon>Agaricomycetidae</taxon>
        <taxon>Agaricales</taxon>
        <taxon>Schizophyllaceae</taxon>
        <taxon>Schizophyllum</taxon>
    </lineage>
</organism>
<dbReference type="PROSITE" id="PS50191">
    <property type="entry name" value="CRAL_TRIO"/>
    <property type="match status" value="1"/>
</dbReference>
<comment type="similarity">
    <text evidence="3 16">Belongs to the SFH5 family.</text>
</comment>
<dbReference type="GO" id="GO:0005886">
    <property type="term" value="C:plasma membrane"/>
    <property type="evidence" value="ECO:0007669"/>
    <property type="project" value="TreeGrafter"/>
</dbReference>
<dbReference type="SUPFAM" id="SSF52087">
    <property type="entry name" value="CRAL/TRIO domain"/>
    <property type="match status" value="1"/>
</dbReference>
<dbReference type="InterPro" id="IPR036865">
    <property type="entry name" value="CRAL-TRIO_dom_sf"/>
</dbReference>
<evidence type="ECO:0000256" key="12">
    <source>
        <dbReference type="ARBA" id="ARBA00023055"/>
    </source>
</evidence>
<dbReference type="GO" id="GO:0005789">
    <property type="term" value="C:endoplasmic reticulum membrane"/>
    <property type="evidence" value="ECO:0007669"/>
    <property type="project" value="UniProtKB-SubCell"/>
</dbReference>
<dbReference type="Gene3D" id="3.40.525.10">
    <property type="entry name" value="CRAL-TRIO lipid binding domain"/>
    <property type="match status" value="1"/>
</dbReference>
<evidence type="ECO:0000256" key="10">
    <source>
        <dbReference type="ARBA" id="ARBA00022848"/>
    </source>
</evidence>
<name>A0A550CL16_9AGAR</name>
<keyword evidence="5 16" id="KW-0813">Transport</keyword>
<evidence type="ECO:0000256" key="5">
    <source>
        <dbReference type="ARBA" id="ARBA00022448"/>
    </source>
</evidence>
<comment type="cofactor">
    <cofactor evidence="1">
        <name>heme b</name>
        <dbReference type="ChEBI" id="CHEBI:60344"/>
    </cofactor>
</comment>
<dbReference type="Pfam" id="PF03765">
    <property type="entry name" value="CRAL_TRIO_N"/>
    <property type="match status" value="1"/>
</dbReference>
<dbReference type="EMBL" id="VDMD01000005">
    <property type="protein sequence ID" value="TRM65468.1"/>
    <property type="molecule type" value="Genomic_DNA"/>
</dbReference>
<dbReference type="PANTHER" id="PTHR47669">
    <property type="entry name" value="PHOSPHATIDYLINOSITOL TRANSFER PROTEIN SFH5"/>
    <property type="match status" value="1"/>
</dbReference>
<keyword evidence="9 16" id="KW-0256">Endoplasmic reticulum</keyword>
<comment type="caution">
    <text evidence="19">The sequence shown here is derived from an EMBL/GenBank/DDBJ whole genome shotgun (WGS) entry which is preliminary data.</text>
</comment>
<evidence type="ECO:0000256" key="3">
    <source>
        <dbReference type="ARBA" id="ARBA00006667"/>
    </source>
</evidence>
<proteinExistence type="inferred from homology"/>
<dbReference type="Proteomes" id="UP000320762">
    <property type="component" value="Unassembled WGS sequence"/>
</dbReference>
<evidence type="ECO:0000256" key="11">
    <source>
        <dbReference type="ARBA" id="ARBA00023004"/>
    </source>
</evidence>
<evidence type="ECO:0000256" key="14">
    <source>
        <dbReference type="ARBA" id="ARBA00024146"/>
    </source>
</evidence>
<dbReference type="AlphaFoldDB" id="A0A550CL16"/>
<sequence>MAAPLAAVPVPPAAAAADPVVSAAGAAEAETATAPAALADDAPQPDEPASEKDVDDATKPAAELVESVPEPVVPAAAAPATEAAAPAAVDEESAPSATETAAVPTPVEEPAAPAAPTEEKAVGEPSNALTAQFTDAEKSTLKEFRTLLPEIFATAYPDKADAKTAPITLWGVAKTSVVLMKFLRARNLNVAEAKTMLTNTLKWRQEFGIEAALKEEYPKDVFGSLGYISGKDKQGRPVVYNVYGGNKDMNAVFSDVQRFLRWRVAFMEKSLDLLDFETVDQAVQVHDYAGVSMSSRTPQSKQAASEASKIFGDHYPELLYKKYFVNVPTLMSFIFWTFKAILPAKTFAKMSVVGTSTNSIRDTLKDVIDVKEIPKRYGGEAEGF</sequence>
<dbReference type="GO" id="GO:0008526">
    <property type="term" value="F:phosphatidylinositol transfer activity"/>
    <property type="evidence" value="ECO:0007669"/>
    <property type="project" value="UniProtKB-UniRule"/>
</dbReference>
<evidence type="ECO:0000256" key="7">
    <source>
        <dbReference type="ARBA" id="ARBA00022617"/>
    </source>
</evidence>
<evidence type="ECO:0000256" key="17">
    <source>
        <dbReference type="SAM" id="MobiDB-lite"/>
    </source>
</evidence>
<dbReference type="PANTHER" id="PTHR47669:SF1">
    <property type="entry name" value="PHOSPHATIDYLINOSITOL TRANSFER PROTEIN SFH5"/>
    <property type="match status" value="1"/>
</dbReference>
<evidence type="ECO:0000256" key="15">
    <source>
        <dbReference type="ARBA" id="ARBA00024180"/>
    </source>
</evidence>
<feature type="compositionally biased region" description="Low complexity" evidence="17">
    <location>
        <begin position="60"/>
        <end position="116"/>
    </location>
</feature>
<keyword evidence="8" id="KW-0479">Metal-binding</keyword>
<evidence type="ECO:0000256" key="13">
    <source>
        <dbReference type="ARBA" id="ARBA00023136"/>
    </source>
</evidence>
<dbReference type="SMART" id="SM01100">
    <property type="entry name" value="CRAL_TRIO_N"/>
    <property type="match status" value="1"/>
</dbReference>
<dbReference type="GO" id="GO:0017157">
    <property type="term" value="P:regulation of exocytosis"/>
    <property type="evidence" value="ECO:0007669"/>
    <property type="project" value="TreeGrafter"/>
</dbReference>
<dbReference type="GO" id="GO:0032541">
    <property type="term" value="C:cortical endoplasmic reticulum"/>
    <property type="evidence" value="ECO:0007669"/>
    <property type="project" value="TreeGrafter"/>
</dbReference>
<dbReference type="InterPro" id="IPR001251">
    <property type="entry name" value="CRAL-TRIO_dom"/>
</dbReference>
<keyword evidence="10 16" id="KW-0492">Microsome</keyword>
<keyword evidence="7" id="KW-0349">Heme</keyword>
<keyword evidence="12 16" id="KW-0445">Lipid transport</keyword>
<evidence type="ECO:0000256" key="6">
    <source>
        <dbReference type="ARBA" id="ARBA00022490"/>
    </source>
</evidence>
<reference evidence="19 20" key="1">
    <citation type="journal article" date="2019" name="New Phytol.">
        <title>Comparative genomics reveals unique wood-decay strategies and fruiting body development in the Schizophyllaceae.</title>
        <authorList>
            <person name="Almasi E."/>
            <person name="Sahu N."/>
            <person name="Krizsan K."/>
            <person name="Balint B."/>
            <person name="Kovacs G.M."/>
            <person name="Kiss B."/>
            <person name="Cseklye J."/>
            <person name="Drula E."/>
            <person name="Henrissat B."/>
            <person name="Nagy I."/>
            <person name="Chovatia M."/>
            <person name="Adam C."/>
            <person name="LaButti K."/>
            <person name="Lipzen A."/>
            <person name="Riley R."/>
            <person name="Grigoriev I.V."/>
            <person name="Nagy L.G."/>
        </authorList>
    </citation>
    <scope>NUCLEOTIDE SEQUENCE [LARGE SCALE GENOMIC DNA]</scope>
    <source>
        <strain evidence="19 20">NL-1724</strain>
    </source>
</reference>
<feature type="domain" description="CRAL-TRIO" evidence="18">
    <location>
        <begin position="209"/>
        <end position="384"/>
    </location>
</feature>
<evidence type="ECO:0000256" key="2">
    <source>
        <dbReference type="ARBA" id="ARBA00004406"/>
    </source>
</evidence>
<gene>
    <name evidence="19" type="ORF">BD626DRAFT_488877</name>
</gene>
<accession>A0A550CL16</accession>
<dbReference type="InterPro" id="IPR036273">
    <property type="entry name" value="CRAL/TRIO_N_dom_sf"/>
</dbReference>
<keyword evidence="13 16" id="KW-0472">Membrane</keyword>
<comment type="subcellular location">
    <subcellularLocation>
        <location evidence="16">Cytoplasm</location>
    </subcellularLocation>
    <subcellularLocation>
        <location evidence="2 16">Endoplasmic reticulum membrane</location>
        <topology evidence="2 16">Peripheral membrane protein</topology>
    </subcellularLocation>
    <subcellularLocation>
        <location evidence="16">Microsome membrane</location>
        <topology evidence="16">Peripheral membrane protein</topology>
    </subcellularLocation>
</comment>
<evidence type="ECO:0000256" key="16">
    <source>
        <dbReference type="RuleBase" id="RU367059"/>
    </source>
</evidence>
<dbReference type="InterPro" id="IPR042938">
    <property type="entry name" value="Sfh5"/>
</dbReference>
<dbReference type="STRING" id="97359.A0A550CL16"/>
<evidence type="ECO:0000256" key="9">
    <source>
        <dbReference type="ARBA" id="ARBA00022824"/>
    </source>
</evidence>
<keyword evidence="6 16" id="KW-0963">Cytoplasm</keyword>
<keyword evidence="11" id="KW-0408">Iron</keyword>
<dbReference type="Pfam" id="PF00650">
    <property type="entry name" value="CRAL_TRIO"/>
    <property type="match status" value="1"/>
</dbReference>
<evidence type="ECO:0000256" key="8">
    <source>
        <dbReference type="ARBA" id="ARBA00022723"/>
    </source>
</evidence>
<protein>
    <recommendedName>
        <fullName evidence="4 16">Phosphatidylinositol transfer protein SFH5</fullName>
        <shortName evidence="16">PITP SFH5</shortName>
    </recommendedName>
</protein>
<feature type="compositionally biased region" description="Low complexity" evidence="17">
    <location>
        <begin position="1"/>
        <end position="42"/>
    </location>
</feature>
<dbReference type="InterPro" id="IPR011074">
    <property type="entry name" value="CRAL/TRIO_N_dom"/>
</dbReference>
<evidence type="ECO:0000259" key="18">
    <source>
        <dbReference type="PROSITE" id="PS50191"/>
    </source>
</evidence>
<evidence type="ECO:0000313" key="19">
    <source>
        <dbReference type="EMBL" id="TRM65468.1"/>
    </source>
</evidence>
<evidence type="ECO:0000256" key="1">
    <source>
        <dbReference type="ARBA" id="ARBA00001970"/>
    </source>
</evidence>
<evidence type="ECO:0000313" key="20">
    <source>
        <dbReference type="Proteomes" id="UP000320762"/>
    </source>
</evidence>
<dbReference type="CDD" id="cd00170">
    <property type="entry name" value="SEC14"/>
    <property type="match status" value="1"/>
</dbReference>